<evidence type="ECO:0000256" key="2">
    <source>
        <dbReference type="ARBA" id="ARBA00007776"/>
    </source>
</evidence>
<dbReference type="GO" id="GO:0005886">
    <property type="term" value="C:plasma membrane"/>
    <property type="evidence" value="ECO:0007669"/>
    <property type="project" value="UniProtKB-SubCell"/>
</dbReference>
<comment type="similarity">
    <text evidence="2">Belongs to the MreD family.</text>
</comment>
<dbReference type="NCBIfam" id="TIGR03426">
    <property type="entry name" value="shape_MreD"/>
    <property type="match status" value="1"/>
</dbReference>
<dbReference type="Proteomes" id="UP000184612">
    <property type="component" value="Unassembled WGS sequence"/>
</dbReference>
<evidence type="ECO:0000256" key="7">
    <source>
        <dbReference type="ARBA" id="ARBA00023136"/>
    </source>
</evidence>
<dbReference type="InterPro" id="IPR017225">
    <property type="entry name" value="Cell_shape_determin_MreD_prd"/>
</dbReference>
<keyword evidence="7 8" id="KW-0472">Membrane</keyword>
<keyword evidence="6 8" id="KW-1133">Transmembrane helix</keyword>
<evidence type="ECO:0000256" key="6">
    <source>
        <dbReference type="ARBA" id="ARBA00022989"/>
    </source>
</evidence>
<dbReference type="GO" id="GO:0008360">
    <property type="term" value="P:regulation of cell shape"/>
    <property type="evidence" value="ECO:0007669"/>
    <property type="project" value="UniProtKB-KW"/>
</dbReference>
<gene>
    <name evidence="9" type="ORF">SAMN02745217_01104</name>
</gene>
<dbReference type="OrthoDB" id="9796616at2"/>
<feature type="transmembrane region" description="Helical" evidence="8">
    <location>
        <begin position="97"/>
        <end position="116"/>
    </location>
</feature>
<dbReference type="AlphaFoldDB" id="A0A1M7Y2H5"/>
<accession>A0A1M7Y2H5</accession>
<keyword evidence="5" id="KW-0133">Cell shape</keyword>
<keyword evidence="3" id="KW-1003">Cell membrane</keyword>
<evidence type="ECO:0000256" key="3">
    <source>
        <dbReference type="ARBA" id="ARBA00022475"/>
    </source>
</evidence>
<protein>
    <submittedName>
        <fullName evidence="9">Rod shape-determining protein MreD</fullName>
    </submittedName>
</protein>
<evidence type="ECO:0000256" key="5">
    <source>
        <dbReference type="ARBA" id="ARBA00022960"/>
    </source>
</evidence>
<comment type="subcellular location">
    <subcellularLocation>
        <location evidence="1">Cell membrane</location>
        <topology evidence="1">Multi-pass membrane protein</topology>
    </subcellularLocation>
</comment>
<feature type="transmembrane region" description="Helical" evidence="8">
    <location>
        <begin position="136"/>
        <end position="153"/>
    </location>
</feature>
<sequence length="169" mass="19605">MKRIIIVIVEIFLCFLLQTTIFQWFSLARVVPNLLLILTAAAGFTKGRKEGLLTGFLCGLLIDLCYGYTVGLYAFVYMTIGYLNGFCHRIFVKENMTIPLILVGISDLVYFFLYYVFEYLLRGKLNIGFYFVHKGLPELIYTVIVSVFLYKLLNIINEKTEKKEEEEVF</sequence>
<evidence type="ECO:0000256" key="1">
    <source>
        <dbReference type="ARBA" id="ARBA00004651"/>
    </source>
</evidence>
<keyword evidence="4 8" id="KW-0812">Transmembrane</keyword>
<feature type="transmembrane region" description="Helical" evidence="8">
    <location>
        <begin position="52"/>
        <end position="76"/>
    </location>
</feature>
<dbReference type="Pfam" id="PF04093">
    <property type="entry name" value="MreD"/>
    <property type="match status" value="1"/>
</dbReference>
<keyword evidence="10" id="KW-1185">Reference proteome</keyword>
<evidence type="ECO:0000256" key="8">
    <source>
        <dbReference type="SAM" id="Phobius"/>
    </source>
</evidence>
<evidence type="ECO:0000313" key="10">
    <source>
        <dbReference type="Proteomes" id="UP000184612"/>
    </source>
</evidence>
<dbReference type="Gene3D" id="1.10.1760.20">
    <property type="match status" value="1"/>
</dbReference>
<reference evidence="9 10" key="1">
    <citation type="submission" date="2016-12" db="EMBL/GenBank/DDBJ databases">
        <authorList>
            <person name="Song W.-J."/>
            <person name="Kurnit D.M."/>
        </authorList>
    </citation>
    <scope>NUCLEOTIDE SEQUENCE [LARGE SCALE GENOMIC DNA]</scope>
    <source>
        <strain evidence="9 10">DSM 12503</strain>
    </source>
</reference>
<name>A0A1M7Y2H5_9FIRM</name>
<dbReference type="STRING" id="1121345.SAMN02745217_01104"/>
<dbReference type="EMBL" id="FRFD01000003">
    <property type="protein sequence ID" value="SHO45916.1"/>
    <property type="molecule type" value="Genomic_DNA"/>
</dbReference>
<dbReference type="PIRSF" id="PIRSF037497">
    <property type="entry name" value="MreD_Clostridium/Treponema_prd"/>
    <property type="match status" value="1"/>
</dbReference>
<dbReference type="RefSeq" id="WP_073587726.1">
    <property type="nucleotide sequence ID" value="NZ_FRFD01000003.1"/>
</dbReference>
<evidence type="ECO:0000256" key="4">
    <source>
        <dbReference type="ARBA" id="ARBA00022692"/>
    </source>
</evidence>
<proteinExistence type="inferred from homology"/>
<dbReference type="InterPro" id="IPR007227">
    <property type="entry name" value="Cell_shape_determining_MreD"/>
</dbReference>
<organism evidence="9 10">
    <name type="scientific">Anaerocolumna xylanovorans DSM 12503</name>
    <dbReference type="NCBI Taxonomy" id="1121345"/>
    <lineage>
        <taxon>Bacteria</taxon>
        <taxon>Bacillati</taxon>
        <taxon>Bacillota</taxon>
        <taxon>Clostridia</taxon>
        <taxon>Lachnospirales</taxon>
        <taxon>Lachnospiraceae</taxon>
        <taxon>Anaerocolumna</taxon>
    </lineage>
</organism>
<evidence type="ECO:0000313" key="9">
    <source>
        <dbReference type="EMBL" id="SHO45916.1"/>
    </source>
</evidence>